<gene>
    <name evidence="1" type="ORF">GCM10023175_64400</name>
</gene>
<proteinExistence type="predicted"/>
<evidence type="ECO:0000313" key="1">
    <source>
        <dbReference type="EMBL" id="GAA4558353.1"/>
    </source>
</evidence>
<dbReference type="Proteomes" id="UP001501598">
    <property type="component" value="Unassembled WGS sequence"/>
</dbReference>
<dbReference type="RefSeq" id="WP_345426766.1">
    <property type="nucleotide sequence ID" value="NZ_BAABGT010000110.1"/>
</dbReference>
<sequence length="141" mass="15844">MDVNTERLEYAGEAWLERIGTVITELAPKMDVRFSMSETFVNVPARLRRQDGRPVGWSCRVDGAKTSFYRAPDPLAEYRVRLDWAAARDFIKIEYGANPERAGAALDVLLRTGGCVRFGAKSAAADRFMLRVHDTMARMTA</sequence>
<comment type="caution">
    <text evidence="1">The sequence shown here is derived from an EMBL/GenBank/DDBJ whole genome shotgun (WGS) entry which is preliminary data.</text>
</comment>
<evidence type="ECO:0000313" key="2">
    <source>
        <dbReference type="Proteomes" id="UP001501598"/>
    </source>
</evidence>
<protein>
    <submittedName>
        <fullName evidence="1">Uncharacterized protein</fullName>
    </submittedName>
</protein>
<organism evidence="1 2">
    <name type="scientific">Pseudonocardia xishanensis</name>
    <dbReference type="NCBI Taxonomy" id="630995"/>
    <lineage>
        <taxon>Bacteria</taxon>
        <taxon>Bacillati</taxon>
        <taxon>Actinomycetota</taxon>
        <taxon>Actinomycetes</taxon>
        <taxon>Pseudonocardiales</taxon>
        <taxon>Pseudonocardiaceae</taxon>
        <taxon>Pseudonocardia</taxon>
    </lineage>
</organism>
<name>A0ABP8S2Z3_9PSEU</name>
<accession>A0ABP8S2Z3</accession>
<reference evidence="2" key="1">
    <citation type="journal article" date="2019" name="Int. J. Syst. Evol. Microbiol.">
        <title>The Global Catalogue of Microorganisms (GCM) 10K type strain sequencing project: providing services to taxonomists for standard genome sequencing and annotation.</title>
        <authorList>
            <consortium name="The Broad Institute Genomics Platform"/>
            <consortium name="The Broad Institute Genome Sequencing Center for Infectious Disease"/>
            <person name="Wu L."/>
            <person name="Ma J."/>
        </authorList>
    </citation>
    <scope>NUCLEOTIDE SEQUENCE [LARGE SCALE GENOMIC DNA]</scope>
    <source>
        <strain evidence="2">JCM 17906</strain>
    </source>
</reference>
<dbReference type="EMBL" id="BAABGT010000110">
    <property type="protein sequence ID" value="GAA4558353.1"/>
    <property type="molecule type" value="Genomic_DNA"/>
</dbReference>
<keyword evidence="2" id="KW-1185">Reference proteome</keyword>